<evidence type="ECO:0000256" key="3">
    <source>
        <dbReference type="ARBA" id="ARBA00022543"/>
    </source>
</evidence>
<feature type="domain" description="PAS" evidence="14">
    <location>
        <begin position="562"/>
        <end position="637"/>
    </location>
</feature>
<dbReference type="SUPFAM" id="SSF55785">
    <property type="entry name" value="PYP-like sensor domain (PAS domain)"/>
    <property type="match status" value="5"/>
</dbReference>
<feature type="domain" description="PAC" evidence="15">
    <location>
        <begin position="257"/>
        <end position="309"/>
    </location>
</feature>
<keyword evidence="11" id="KW-0067">ATP-binding</keyword>
<evidence type="ECO:0000256" key="9">
    <source>
        <dbReference type="ARBA" id="ARBA00022741"/>
    </source>
</evidence>
<dbReference type="PANTHER" id="PTHR43304:SF1">
    <property type="entry name" value="PAC DOMAIN-CONTAINING PROTEIN"/>
    <property type="match status" value="1"/>
</dbReference>
<evidence type="ECO:0000313" key="17">
    <source>
        <dbReference type="Proteomes" id="UP000305887"/>
    </source>
</evidence>
<dbReference type="InterPro" id="IPR052162">
    <property type="entry name" value="Sensor_kinase/Photoreceptor"/>
</dbReference>
<comment type="catalytic activity">
    <reaction evidence="1">
        <text>ATP + protein L-histidine = ADP + protein N-phospho-L-histidine.</text>
        <dbReference type="EC" id="2.7.13.3"/>
    </reaction>
</comment>
<dbReference type="InterPro" id="IPR000700">
    <property type="entry name" value="PAS-assoc_C"/>
</dbReference>
<feature type="domain" description="PAC" evidence="15">
    <location>
        <begin position="385"/>
        <end position="435"/>
    </location>
</feature>
<comment type="caution">
    <text evidence="16">The sequence shown here is derived from an EMBL/GenBank/DDBJ whole genome shotgun (WGS) entry which is preliminary data.</text>
</comment>
<dbReference type="OrthoDB" id="9816309at2"/>
<evidence type="ECO:0000313" key="16">
    <source>
        <dbReference type="EMBL" id="TNC52378.1"/>
    </source>
</evidence>
<dbReference type="Gene3D" id="3.30.450.20">
    <property type="entry name" value="PAS domain"/>
    <property type="match status" value="5"/>
</dbReference>
<dbReference type="Gene3D" id="6.10.250.490">
    <property type="match status" value="1"/>
</dbReference>
<dbReference type="InterPro" id="IPR013767">
    <property type="entry name" value="PAS_fold"/>
</dbReference>
<evidence type="ECO:0000256" key="11">
    <source>
        <dbReference type="ARBA" id="ARBA00022840"/>
    </source>
</evidence>
<dbReference type="InterPro" id="IPR035965">
    <property type="entry name" value="PAS-like_dom_sf"/>
</dbReference>
<organism evidence="16 17">
    <name type="scientific">Rubellimicrobium rubrum</name>
    <dbReference type="NCBI Taxonomy" id="2585369"/>
    <lineage>
        <taxon>Bacteria</taxon>
        <taxon>Pseudomonadati</taxon>
        <taxon>Pseudomonadota</taxon>
        <taxon>Alphaproteobacteria</taxon>
        <taxon>Rhodobacterales</taxon>
        <taxon>Roseobacteraceae</taxon>
        <taxon>Rubellimicrobium</taxon>
    </lineage>
</organism>
<keyword evidence="17" id="KW-1185">Reference proteome</keyword>
<dbReference type="EC" id="2.7.13.3" evidence="2"/>
<dbReference type="InterPro" id="IPR011102">
    <property type="entry name" value="Sig_transdc_His_kinase_HWE"/>
</dbReference>
<dbReference type="AlphaFoldDB" id="A0A5C4N365"/>
<evidence type="ECO:0000259" key="14">
    <source>
        <dbReference type="PROSITE" id="PS50112"/>
    </source>
</evidence>
<evidence type="ECO:0000256" key="8">
    <source>
        <dbReference type="ARBA" id="ARBA00022679"/>
    </source>
</evidence>
<dbReference type="Pfam" id="PF07536">
    <property type="entry name" value="HWE_HK"/>
    <property type="match status" value="1"/>
</dbReference>
<dbReference type="GO" id="GO:0004673">
    <property type="term" value="F:protein histidine kinase activity"/>
    <property type="evidence" value="ECO:0007669"/>
    <property type="project" value="UniProtKB-EC"/>
</dbReference>
<sequence>MLCCDQAVSGIVVMNLPTALSFWPPGNSHMAAFMRAADWSTSPLGAPAGWPQCLRTAVGIMLESPAPVAIFWGPERVLLHNDACIPFIGGQHSAGLGSPAAKVWPGVHDSVLKPILDRVFAGEAVTVEDHDVPLRTNQGRGEWPRVVAASFSPIRDETGVVAGVFHLLPPATQGLRLDVAQGPRDAEMESLTRLVPALLWQSDPSGAAMRFHPSWTAYTGQSPDAARDGGWLEAIHPEDRPGTARLFSEAQARQEPLETELRIRARDGRHRWFQMRHAPLTEPGRGVVRWIGAALDIHEHRLARDALAASEERFRVLVSSIEDVFYVTDLEKGRLEYLSPSYETVWGRPVATLLVDLSGFLDTLHPEDRAAFLAGKERQLRGEAVSIEYRIRRPDGAERWILDRSFPVTGRRPSLAAGVASDVTDRKRSEKALRASEERLSGIFASATVGLSEVGLDGTFLQVNDELCRILGRPREEVLRLSIPDVTHPDDIAPSFAAVAKALEGEGGADLDKRYLRPDGSLAWANSRVTRLRHGSGRADSLLVVTVDLTGRRAAEAALRHSEHRFRQFGEASTDLLWIRDASTLSFEYLSPAFETIFGLPRDQVLGGNHVLRWAGMILPEDRPRLLDDIRRVRAGDSVAQSFRIRRGTDREIRWIRGTDFPLFDERGRVERVAGIARDVTEEVETHDRLRVLVSELQHRTRNLVAVIRSVADKTLAGAGSLDDFRDRFRTRLDAIGRANALLSRLEEGDRVTFDQLIRSELAAHGTLDGDAHPARVALSGPPGVRLRSSTVQTFALALHELATNALKYGALSQPDGRLAVGWSIVDGPGGTPLLHVDWRERCRLTEREPDESERRGYGRELIERALPYQLKARTTYQIGAGGVHCTITLPISSTS</sequence>
<evidence type="ECO:0000256" key="10">
    <source>
        <dbReference type="ARBA" id="ARBA00022777"/>
    </source>
</evidence>
<name>A0A5C4N365_9RHOB</name>
<dbReference type="PROSITE" id="PS50113">
    <property type="entry name" value="PAC"/>
    <property type="match status" value="4"/>
</dbReference>
<keyword evidence="5" id="KW-0716">Sensory transduction</keyword>
<dbReference type="Gene3D" id="3.30.565.10">
    <property type="entry name" value="Histidine kinase-like ATPase, C-terminal domain"/>
    <property type="match status" value="1"/>
</dbReference>
<feature type="domain" description="PAC" evidence="15">
    <location>
        <begin position="509"/>
        <end position="561"/>
    </location>
</feature>
<dbReference type="SMART" id="SM00091">
    <property type="entry name" value="PAS"/>
    <property type="match status" value="4"/>
</dbReference>
<evidence type="ECO:0000256" key="4">
    <source>
        <dbReference type="ARBA" id="ARBA00022553"/>
    </source>
</evidence>
<keyword evidence="6" id="KW-0285">Flavoprotein</keyword>
<dbReference type="CDD" id="cd00130">
    <property type="entry name" value="PAS"/>
    <property type="match status" value="4"/>
</dbReference>
<evidence type="ECO:0000256" key="2">
    <source>
        <dbReference type="ARBA" id="ARBA00012438"/>
    </source>
</evidence>
<dbReference type="SMART" id="SM00086">
    <property type="entry name" value="PAC"/>
    <property type="match status" value="4"/>
</dbReference>
<protein>
    <recommendedName>
        <fullName evidence="2">histidine kinase</fullName>
        <ecNumber evidence="2">2.7.13.3</ecNumber>
    </recommendedName>
</protein>
<keyword evidence="4" id="KW-0597">Phosphoprotein</keyword>
<evidence type="ECO:0000256" key="12">
    <source>
        <dbReference type="ARBA" id="ARBA00022991"/>
    </source>
</evidence>
<feature type="domain" description="PAS" evidence="14">
    <location>
        <begin position="436"/>
        <end position="506"/>
    </location>
</feature>
<dbReference type="GO" id="GO:0005524">
    <property type="term" value="F:ATP binding"/>
    <property type="evidence" value="ECO:0007669"/>
    <property type="project" value="UniProtKB-KW"/>
</dbReference>
<keyword evidence="9" id="KW-0547">Nucleotide-binding</keyword>
<dbReference type="Pfam" id="PF00989">
    <property type="entry name" value="PAS"/>
    <property type="match status" value="1"/>
</dbReference>
<evidence type="ECO:0000256" key="7">
    <source>
        <dbReference type="ARBA" id="ARBA00022643"/>
    </source>
</evidence>
<evidence type="ECO:0000259" key="15">
    <source>
        <dbReference type="PROSITE" id="PS50113"/>
    </source>
</evidence>
<dbReference type="InterPro" id="IPR000014">
    <property type="entry name" value="PAS"/>
</dbReference>
<keyword evidence="10" id="KW-0418">Kinase</keyword>
<proteinExistence type="predicted"/>
<keyword evidence="8" id="KW-0808">Transferase</keyword>
<dbReference type="Pfam" id="PF08447">
    <property type="entry name" value="PAS_3"/>
    <property type="match status" value="3"/>
</dbReference>
<dbReference type="PANTHER" id="PTHR43304">
    <property type="entry name" value="PHYTOCHROME-LIKE PROTEIN CPH1"/>
    <property type="match status" value="1"/>
</dbReference>
<dbReference type="InterPro" id="IPR036890">
    <property type="entry name" value="HATPase_C_sf"/>
</dbReference>
<dbReference type="GO" id="GO:0006355">
    <property type="term" value="P:regulation of DNA-templated transcription"/>
    <property type="evidence" value="ECO:0007669"/>
    <property type="project" value="InterPro"/>
</dbReference>
<dbReference type="EMBL" id="VDFU01000002">
    <property type="protein sequence ID" value="TNC52378.1"/>
    <property type="molecule type" value="Genomic_DNA"/>
</dbReference>
<dbReference type="Proteomes" id="UP000305887">
    <property type="component" value="Unassembled WGS sequence"/>
</dbReference>
<gene>
    <name evidence="16" type="ORF">FHG66_02215</name>
</gene>
<evidence type="ECO:0000256" key="13">
    <source>
        <dbReference type="ARBA" id="ARBA00023170"/>
    </source>
</evidence>
<feature type="domain" description="PAS" evidence="14">
    <location>
        <begin position="310"/>
        <end position="383"/>
    </location>
</feature>
<feature type="domain" description="PAC" evidence="15">
    <location>
        <begin position="639"/>
        <end position="692"/>
    </location>
</feature>
<dbReference type="PROSITE" id="PS50112">
    <property type="entry name" value="PAS"/>
    <property type="match status" value="3"/>
</dbReference>
<evidence type="ECO:0000256" key="6">
    <source>
        <dbReference type="ARBA" id="ARBA00022630"/>
    </source>
</evidence>
<dbReference type="SMART" id="SM00911">
    <property type="entry name" value="HWE_HK"/>
    <property type="match status" value="1"/>
</dbReference>
<keyword evidence="7" id="KW-0288">FMN</keyword>
<keyword evidence="13" id="KW-0675">Receptor</keyword>
<keyword evidence="3" id="KW-0600">Photoreceptor protein</keyword>
<evidence type="ECO:0000256" key="5">
    <source>
        <dbReference type="ARBA" id="ARBA00022606"/>
    </source>
</evidence>
<dbReference type="GO" id="GO:0009881">
    <property type="term" value="F:photoreceptor activity"/>
    <property type="evidence" value="ECO:0007669"/>
    <property type="project" value="UniProtKB-KW"/>
</dbReference>
<dbReference type="NCBIfam" id="TIGR00229">
    <property type="entry name" value="sensory_box"/>
    <property type="match status" value="4"/>
</dbReference>
<dbReference type="InterPro" id="IPR013655">
    <property type="entry name" value="PAS_fold_3"/>
</dbReference>
<keyword evidence="12" id="KW-0157">Chromophore</keyword>
<dbReference type="FunFam" id="3.30.450.20:FF:000099">
    <property type="entry name" value="Sensory box sensor histidine kinase"/>
    <property type="match status" value="1"/>
</dbReference>
<reference evidence="16 17" key="1">
    <citation type="submission" date="2019-06" db="EMBL/GenBank/DDBJ databases">
        <title>YIM 131921 draft genome.</title>
        <authorList>
            <person name="Jiang L."/>
        </authorList>
    </citation>
    <scope>NUCLEOTIDE SEQUENCE [LARGE SCALE GENOMIC DNA]</scope>
    <source>
        <strain evidence="16 17">YIM 131921</strain>
    </source>
</reference>
<evidence type="ECO:0000256" key="1">
    <source>
        <dbReference type="ARBA" id="ARBA00000085"/>
    </source>
</evidence>
<accession>A0A5C4N365</accession>
<dbReference type="InterPro" id="IPR001610">
    <property type="entry name" value="PAC"/>
</dbReference>